<dbReference type="Proteomes" id="UP000319908">
    <property type="component" value="Unassembled WGS sequence"/>
</dbReference>
<feature type="compositionally biased region" description="Polar residues" evidence="1">
    <location>
        <begin position="1272"/>
        <end position="1291"/>
    </location>
</feature>
<feature type="compositionally biased region" description="Basic and acidic residues" evidence="1">
    <location>
        <begin position="1924"/>
        <end position="1934"/>
    </location>
</feature>
<feature type="region of interest" description="Disordered" evidence="1">
    <location>
        <begin position="1500"/>
        <end position="1549"/>
    </location>
</feature>
<feature type="region of interest" description="Disordered" evidence="1">
    <location>
        <begin position="1617"/>
        <end position="1658"/>
    </location>
</feature>
<dbReference type="EMBL" id="SJPU01000001">
    <property type="protein sequence ID" value="TWU18118.1"/>
    <property type="molecule type" value="Genomic_DNA"/>
</dbReference>
<keyword evidence="2" id="KW-0472">Membrane</keyword>
<feature type="region of interest" description="Disordered" evidence="1">
    <location>
        <begin position="1454"/>
        <end position="1479"/>
    </location>
</feature>
<sequence length="1978" mass="216733">MLLPSPSAGLEDVNASPLPPVASELLPPTRSAIERFASRRARLQLCRGIAVGIFCLIVGMLLLVAIDYFWSMSTLLRTIGTLLVDMAALMTAWWCGVRQSRRRDWTAIARSMEAATPPLRERLLAAVELEDPRSANGSIEFRSSLQSGVAGELSSIDIRHMLPWRLVRTALVTAILAGLTVALLSLIPSLQLPRRLARALVPLAPIERASITQLRIIAPQPPSKSVAHGDLIAIVAAVEKLGSGDVHLQWQSEDGRVGELSMSPRGVLSTAGATNEATGDVNVSQSEAAEPYAVNLQVDRSAVHYRVLAGDAESRWHTLTPMPRPRVVEFAKRYRFPSYAKLPDAESRDEHGDVEALVGTTAEVTVTFDQPVVSPQVWFGDYGNDVAVPMHSVEGDPTRFRFDVAIQTPGSYRVDAISMQSELDNPFLPRCLIDPVVDQSPTSMWSGTVPTRQLASSAAMLSFPGRIEDDLPMDHYVIESIVDAGPIRERVVQLDPVDTQQDILWDADLMDLSGTGTQSEALPAGTLLRVRLVALDRQGKRGESDWRYIFIAGEQFAPNRHAALYAWQTLAGEMSTWLMDLQGVLESIKKSTEQAKEDLDGDGFVPDRELNAALGALSERWHEIAGDMDPDVLRELAKDRDSDEVVLEPRSLSEMMLRSTDSVSTDQQSLLDRFAMTALMRLHGSLASWQHAAELGDAMDRQGRKRVVDEVAATVRQIQGRIKQTSELPKQLLASKLAKALIDDLESIRAQTALLVDEGTVSEESVNRDSAIPMERLPGQANLLSERIRLVDVLIGSLEDDLPDETQRHLQNLRSFLGESIFRIEQANEKLQLDRNPDVERNFRDSLAQLLLDMQQHQTGSVVHGNTFNKIAGAVRELSRADLQSHAAIDTLGRDGREWQASIERLHRAQEQQDSVKIAPSVAHEQLRHDAFTAQRDGLVKQYQRAEARERIRPDMQVSVASDFKLIRQVMEIITEAGFAPIADERPNVVFDRVARAATVLEAGGQLTRLAAQLQDIADRERFGDDSADQAIDQGIRLEHYQVFSETPLQQLRSAELDHQLIDDLQATRWGSEFNQARDWITKRRYDSQPTVSAAAPVQSLATRYRDAMPAIDAAMVDARATLRAFVPTTSELAEAAAAEAKKQQTNSPPQSSQGEPSSETEESERSIDELQERVNRLADDLVDRANEANLNDVDERELARDADAALQKIQRQMNAVAAAMKQPENAASPAQATQNLEKLAETLQTTAAHFAAAQTGEELSQTRQELREDMQPSSLEDSLQDASATSDLAQTSPEELLKQLERQLQRDLPMQANLSEISQRTVADVGKAVRAAAEQEDRLQRELEKADPQLDGQKRRLRNQLRSLTDQSRAVNDQWLAAVERASSRVEDEAALKTVRELREELRSSVDQADRVQRQESLLEEIQSASRQLQETLQHAAEKLHELEQAAMRDTADAIHPSKKSRDQRASQLEAEQRRTQNDWIKSLGRQVPWWRQRREEAGRRVQQAEQQKRDAEKQLSQAETQLRDQPDQPGLQEKVRETRQRVEEASRATAAAEATQEAAGQAEQRAVAFNDQTKKQSMSKLEMNNPTAGLLAQTSEISQREMTRLAASLDQLIQESAPDEVSKPRRSSAQWMAKSQAETRQATRQAADDLSRAARHEDRLGNAGAANQLEAAANELHKTAESSLQKAERGLQQAADSDPTDSGDDSTASAHQSLGRAAEQLAAQADTLSAMAKSATAAELPTGASETMPPAANNPTSTGTLAEADRPEKLARALDELDRALFGSSADRTTVTDASNASKSTAGDPSAGDSSAGKSTGGTGQTAAGENPPAAGQPVQSPATASEASPSLAAAAQQAARRLAAERQQRLNQIASAGEPGSDQGQQSQNQADNPGSQSGGLFEMPAGGLLDMDGGLRTDGQWGALREKTSDDMIQDRKASVPLPYRGAIEAYFQTIAGEAARARSGAPESLDHAGEETK</sequence>
<gene>
    <name evidence="3" type="ORF">Poly21_02730</name>
</gene>
<feature type="compositionally biased region" description="Low complexity" evidence="1">
    <location>
        <begin position="1838"/>
        <end position="1860"/>
    </location>
</feature>
<organism evidence="3 4">
    <name type="scientific">Allorhodopirellula heiligendammensis</name>
    <dbReference type="NCBI Taxonomy" id="2714739"/>
    <lineage>
        <taxon>Bacteria</taxon>
        <taxon>Pseudomonadati</taxon>
        <taxon>Planctomycetota</taxon>
        <taxon>Planctomycetia</taxon>
        <taxon>Pirellulales</taxon>
        <taxon>Pirellulaceae</taxon>
        <taxon>Allorhodopirellula</taxon>
    </lineage>
</organism>
<feature type="compositionally biased region" description="Polar residues" evidence="1">
    <location>
        <begin position="1881"/>
        <end position="1895"/>
    </location>
</feature>
<evidence type="ECO:0000256" key="2">
    <source>
        <dbReference type="SAM" id="Phobius"/>
    </source>
</evidence>
<feature type="transmembrane region" description="Helical" evidence="2">
    <location>
        <begin position="45"/>
        <end position="69"/>
    </location>
</feature>
<feature type="compositionally biased region" description="Basic and acidic residues" evidence="1">
    <location>
        <begin position="1340"/>
        <end position="1355"/>
    </location>
</feature>
<protein>
    <submittedName>
        <fullName evidence="3">Uncharacterized protein</fullName>
    </submittedName>
</protein>
<feature type="compositionally biased region" description="Basic and acidic residues" evidence="1">
    <location>
        <begin position="1461"/>
        <end position="1478"/>
    </location>
</feature>
<evidence type="ECO:0000256" key="1">
    <source>
        <dbReference type="SAM" id="MobiDB-lite"/>
    </source>
</evidence>
<accession>A0A5C6C1W2</accession>
<keyword evidence="2" id="KW-1133">Transmembrane helix</keyword>
<feature type="region of interest" description="Disordered" evidence="1">
    <location>
        <begin position="1678"/>
        <end position="1934"/>
    </location>
</feature>
<feature type="transmembrane region" description="Helical" evidence="2">
    <location>
        <begin position="75"/>
        <end position="95"/>
    </location>
</feature>
<feature type="region of interest" description="Disordered" evidence="1">
    <location>
        <begin position="1136"/>
        <end position="1169"/>
    </location>
</feature>
<reference evidence="3 4" key="1">
    <citation type="journal article" date="2020" name="Antonie Van Leeuwenhoek">
        <title>Rhodopirellula heiligendammensis sp. nov., Rhodopirellula pilleata sp. nov., and Rhodopirellula solitaria sp. nov. isolated from natural or artificial marine surfaces in Northern Germany and California, USA, and emended description of the genus Rhodopirellula.</title>
        <authorList>
            <person name="Kallscheuer N."/>
            <person name="Wiegand S."/>
            <person name="Jogler M."/>
            <person name="Boedeker C."/>
            <person name="Peeters S.H."/>
            <person name="Rast P."/>
            <person name="Heuer A."/>
            <person name="Jetten M.S.M."/>
            <person name="Rohde M."/>
            <person name="Jogler C."/>
        </authorList>
    </citation>
    <scope>NUCLEOTIDE SEQUENCE [LARGE SCALE GENOMIC DNA]</scope>
    <source>
        <strain evidence="3 4">Poly21</strain>
    </source>
</reference>
<comment type="caution">
    <text evidence="3">The sequence shown here is derived from an EMBL/GenBank/DDBJ whole genome shotgun (WGS) entry which is preliminary data.</text>
</comment>
<feature type="compositionally biased region" description="Polar residues" evidence="1">
    <location>
        <begin position="1788"/>
        <end position="1816"/>
    </location>
</feature>
<name>A0A5C6C1W2_9BACT</name>
<evidence type="ECO:0000313" key="3">
    <source>
        <dbReference type="EMBL" id="TWU18118.1"/>
    </source>
</evidence>
<feature type="region of interest" description="Disordered" evidence="1">
    <location>
        <begin position="1255"/>
        <end position="1291"/>
    </location>
</feature>
<evidence type="ECO:0000313" key="4">
    <source>
        <dbReference type="Proteomes" id="UP000319908"/>
    </source>
</evidence>
<feature type="compositionally biased region" description="Basic and acidic residues" evidence="1">
    <location>
        <begin position="1648"/>
        <end position="1658"/>
    </location>
</feature>
<feature type="compositionally biased region" description="Low complexity" evidence="1">
    <location>
        <begin position="1136"/>
        <end position="1158"/>
    </location>
</feature>
<feature type="compositionally biased region" description="Basic and acidic residues" evidence="1">
    <location>
        <begin position="1765"/>
        <end position="1781"/>
    </location>
</feature>
<feature type="region of interest" description="Disordered" evidence="1">
    <location>
        <begin position="1340"/>
        <end position="1359"/>
    </location>
</feature>
<keyword evidence="4" id="KW-1185">Reference proteome</keyword>
<feature type="compositionally biased region" description="Low complexity" evidence="1">
    <location>
        <begin position="1638"/>
        <end position="1647"/>
    </location>
</feature>
<feature type="compositionally biased region" description="Basic and acidic residues" evidence="1">
    <location>
        <begin position="1535"/>
        <end position="1548"/>
    </location>
</feature>
<proteinExistence type="predicted"/>
<feature type="transmembrane region" description="Helical" evidence="2">
    <location>
        <begin position="166"/>
        <end position="187"/>
    </location>
</feature>
<dbReference type="OrthoDB" id="219309at2"/>
<keyword evidence="2" id="KW-0812">Transmembrane</keyword>